<evidence type="ECO:0000313" key="2">
    <source>
        <dbReference type="Proteomes" id="UP001266357"/>
    </source>
</evidence>
<evidence type="ECO:0000313" key="1">
    <source>
        <dbReference type="EMBL" id="MDT0602263.1"/>
    </source>
</evidence>
<organism evidence="1 2">
    <name type="scientific">Thalassotalea castellviae</name>
    <dbReference type="NCBI Taxonomy" id="3075612"/>
    <lineage>
        <taxon>Bacteria</taxon>
        <taxon>Pseudomonadati</taxon>
        <taxon>Pseudomonadota</taxon>
        <taxon>Gammaproteobacteria</taxon>
        <taxon>Alteromonadales</taxon>
        <taxon>Colwelliaceae</taxon>
        <taxon>Thalassotalea</taxon>
    </lineage>
</organism>
<comment type="caution">
    <text evidence="1">The sequence shown here is derived from an EMBL/GenBank/DDBJ whole genome shotgun (WGS) entry which is preliminary data.</text>
</comment>
<name>A0ABU2ZZG1_9GAMM</name>
<evidence type="ECO:0008006" key="3">
    <source>
        <dbReference type="Google" id="ProtNLM"/>
    </source>
</evidence>
<gene>
    <name evidence="1" type="ORF">RM573_01505</name>
</gene>
<accession>A0ABU2ZZG1</accession>
<dbReference type="Proteomes" id="UP001266357">
    <property type="component" value="Unassembled WGS sequence"/>
</dbReference>
<proteinExistence type="predicted"/>
<keyword evidence="2" id="KW-1185">Reference proteome</keyword>
<reference evidence="1 2" key="1">
    <citation type="submission" date="2023-09" db="EMBL/GenBank/DDBJ databases">
        <authorList>
            <person name="Rey-Velasco X."/>
        </authorList>
    </citation>
    <scope>NUCLEOTIDE SEQUENCE [LARGE SCALE GENOMIC DNA]</scope>
    <source>
        <strain evidence="1 2">W431</strain>
    </source>
</reference>
<dbReference type="EMBL" id="JAVRIF010000001">
    <property type="protein sequence ID" value="MDT0602263.1"/>
    <property type="molecule type" value="Genomic_DNA"/>
</dbReference>
<dbReference type="RefSeq" id="WP_311576169.1">
    <property type="nucleotide sequence ID" value="NZ_JAVRIF010000001.1"/>
</dbReference>
<sequence length="173" mass="19723">MDTTEIVSLLNSAQPEAYLGPQGIKLITEERAIKKAQIGYSIDKNGANIASNQPGSWQRHWLVIAKDTELGDPYYVEINNTQLPVYTAIFNETTHQWQTTLVATSLAGFVECIDLLFHFTEQDEPKFVPDSTAIFDLEKLEMFGKQLAHISENTDFWQGFFISYVEWLQDENV</sequence>
<protein>
    <recommendedName>
        <fullName evidence="3">SMI1/KNR4 family protein</fullName>
    </recommendedName>
</protein>